<sequence>MDGPAVRAEALTRRFGSTHALRGLDLEIPAGTVCGVLGPNGAGKTTAVRVLATLLRPDSGRAWIDGHDVVRDAARARRRLGLAGQFAAVDEQLTGRANLRMFAELHHLGRAAARRRADDLLGRFGLEDAAGRTVSTYSGGMRRRLDVAASLIVSPAVLFLDEPTTGLDPRGRAEVWAAVRDLAAGGTSVLLTTQYLDEADRLADAIVVIDRGRAVATGTPERLKAACGAAEHADVVVPAGADPDAVRRALRSATGAEPVMGSTAGPGGGLRLSVSTRGDPAALARVVRELDAAGVPIEGLTVRRPTLDDVFLHVTGLPAAGAGNEPAGGTREGIG</sequence>
<dbReference type="GO" id="GO:0016887">
    <property type="term" value="F:ATP hydrolysis activity"/>
    <property type="evidence" value="ECO:0007669"/>
    <property type="project" value="InterPro"/>
</dbReference>
<dbReference type="EMBL" id="QZEY01000001">
    <property type="protein sequence ID" value="RJL36231.1"/>
    <property type="molecule type" value="Genomic_DNA"/>
</dbReference>
<evidence type="ECO:0000256" key="7">
    <source>
        <dbReference type="ARBA" id="ARBA00023136"/>
    </source>
</evidence>
<evidence type="ECO:0000259" key="10">
    <source>
        <dbReference type="PROSITE" id="PS50893"/>
    </source>
</evidence>
<dbReference type="GO" id="GO:1900753">
    <property type="term" value="P:doxorubicin transport"/>
    <property type="evidence" value="ECO:0007669"/>
    <property type="project" value="InterPro"/>
</dbReference>
<dbReference type="SUPFAM" id="SSF52540">
    <property type="entry name" value="P-loop containing nucleoside triphosphate hydrolases"/>
    <property type="match status" value="1"/>
</dbReference>
<evidence type="ECO:0000256" key="9">
    <source>
        <dbReference type="ARBA" id="ARBA00049985"/>
    </source>
</evidence>
<organism evidence="11 12">
    <name type="scientific">Bailinhaonella thermotolerans</name>
    <dbReference type="NCBI Taxonomy" id="1070861"/>
    <lineage>
        <taxon>Bacteria</taxon>
        <taxon>Bacillati</taxon>
        <taxon>Actinomycetota</taxon>
        <taxon>Actinomycetes</taxon>
        <taxon>Streptosporangiales</taxon>
        <taxon>Streptosporangiaceae</taxon>
        <taxon>Bailinhaonella</taxon>
    </lineage>
</organism>
<keyword evidence="7" id="KW-0472">Membrane</keyword>
<reference evidence="11 12" key="1">
    <citation type="submission" date="2018-09" db="EMBL/GenBank/DDBJ databases">
        <title>YIM 75507 draft genome.</title>
        <authorList>
            <person name="Tang S."/>
            <person name="Feng Y."/>
        </authorList>
    </citation>
    <scope>NUCLEOTIDE SEQUENCE [LARGE SCALE GENOMIC DNA]</scope>
    <source>
        <strain evidence="11 12">YIM 75507</strain>
    </source>
</reference>
<dbReference type="InterPro" id="IPR003593">
    <property type="entry name" value="AAA+_ATPase"/>
</dbReference>
<evidence type="ECO:0000256" key="6">
    <source>
        <dbReference type="ARBA" id="ARBA00022967"/>
    </source>
</evidence>
<evidence type="ECO:0000313" key="11">
    <source>
        <dbReference type="EMBL" id="RJL36231.1"/>
    </source>
</evidence>
<keyword evidence="5 11" id="KW-0067">ATP-binding</keyword>
<evidence type="ECO:0000256" key="3">
    <source>
        <dbReference type="ARBA" id="ARBA00022475"/>
    </source>
</evidence>
<dbReference type="PROSITE" id="PS50893">
    <property type="entry name" value="ABC_TRANSPORTER_2"/>
    <property type="match status" value="1"/>
</dbReference>
<dbReference type="AlphaFoldDB" id="A0A3A4B510"/>
<keyword evidence="8" id="KW-0046">Antibiotic resistance</keyword>
<dbReference type="Proteomes" id="UP000265768">
    <property type="component" value="Unassembled WGS sequence"/>
</dbReference>
<dbReference type="GO" id="GO:0043215">
    <property type="term" value="P:daunorubicin transport"/>
    <property type="evidence" value="ECO:0007669"/>
    <property type="project" value="InterPro"/>
</dbReference>
<dbReference type="GO" id="GO:0005524">
    <property type="term" value="F:ATP binding"/>
    <property type="evidence" value="ECO:0007669"/>
    <property type="project" value="UniProtKB-KW"/>
</dbReference>
<evidence type="ECO:0000256" key="4">
    <source>
        <dbReference type="ARBA" id="ARBA00022741"/>
    </source>
</evidence>
<gene>
    <name evidence="11" type="ORF">D5H75_03650</name>
</gene>
<keyword evidence="4" id="KW-0547">Nucleotide-binding</keyword>
<dbReference type="InterPro" id="IPR027417">
    <property type="entry name" value="P-loop_NTPase"/>
</dbReference>
<dbReference type="PROSITE" id="PS00211">
    <property type="entry name" value="ABC_TRANSPORTER_1"/>
    <property type="match status" value="1"/>
</dbReference>
<proteinExistence type="inferred from homology"/>
<keyword evidence="12" id="KW-1185">Reference proteome</keyword>
<evidence type="ECO:0000256" key="8">
    <source>
        <dbReference type="ARBA" id="ARBA00023251"/>
    </source>
</evidence>
<dbReference type="GO" id="GO:0046677">
    <property type="term" value="P:response to antibiotic"/>
    <property type="evidence" value="ECO:0007669"/>
    <property type="project" value="UniProtKB-KW"/>
</dbReference>
<evidence type="ECO:0000256" key="2">
    <source>
        <dbReference type="ARBA" id="ARBA00022448"/>
    </source>
</evidence>
<evidence type="ECO:0000313" key="12">
    <source>
        <dbReference type="Proteomes" id="UP000265768"/>
    </source>
</evidence>
<keyword evidence="3" id="KW-1003">Cell membrane</keyword>
<dbReference type="PANTHER" id="PTHR42711:SF19">
    <property type="entry name" value="DOXORUBICIN RESISTANCE ATP-BINDING PROTEIN DRRA"/>
    <property type="match status" value="1"/>
</dbReference>
<evidence type="ECO:0000256" key="1">
    <source>
        <dbReference type="ARBA" id="ARBA00004413"/>
    </source>
</evidence>
<protein>
    <submittedName>
        <fullName evidence="11">ATP-binding cassette domain-containing protein</fullName>
    </submittedName>
</protein>
<comment type="similarity">
    <text evidence="9">Belongs to the ABC transporter superfamily. Drug exporter-1 (DrugE1) (TC 3.A.1.105) family.</text>
</comment>
<name>A0A3A4B510_9ACTN</name>
<comment type="caution">
    <text evidence="11">The sequence shown here is derived from an EMBL/GenBank/DDBJ whole genome shotgun (WGS) entry which is preliminary data.</text>
</comment>
<dbReference type="SMART" id="SM00382">
    <property type="entry name" value="AAA"/>
    <property type="match status" value="1"/>
</dbReference>
<dbReference type="OrthoDB" id="9804819at2"/>
<dbReference type="InterPro" id="IPR050763">
    <property type="entry name" value="ABC_transporter_ATP-binding"/>
</dbReference>
<dbReference type="Gene3D" id="3.40.50.300">
    <property type="entry name" value="P-loop containing nucleotide triphosphate hydrolases"/>
    <property type="match status" value="1"/>
</dbReference>
<feature type="domain" description="ABC transporter" evidence="10">
    <location>
        <begin position="6"/>
        <end position="236"/>
    </location>
</feature>
<evidence type="ECO:0000256" key="5">
    <source>
        <dbReference type="ARBA" id="ARBA00022840"/>
    </source>
</evidence>
<dbReference type="InterPro" id="IPR005894">
    <property type="entry name" value="DrrA"/>
</dbReference>
<dbReference type="GO" id="GO:0005886">
    <property type="term" value="C:plasma membrane"/>
    <property type="evidence" value="ECO:0007669"/>
    <property type="project" value="UniProtKB-SubCell"/>
</dbReference>
<comment type="subcellular location">
    <subcellularLocation>
        <location evidence="1">Cell membrane</location>
        <topology evidence="1">Peripheral membrane protein</topology>
        <orientation evidence="1">Cytoplasmic side</orientation>
    </subcellularLocation>
</comment>
<accession>A0A3A4B510</accession>
<dbReference type="NCBIfam" id="TIGR01188">
    <property type="entry name" value="drrA"/>
    <property type="match status" value="1"/>
</dbReference>
<dbReference type="InterPro" id="IPR017871">
    <property type="entry name" value="ABC_transporter-like_CS"/>
</dbReference>
<dbReference type="PANTHER" id="PTHR42711">
    <property type="entry name" value="ABC TRANSPORTER ATP-BINDING PROTEIN"/>
    <property type="match status" value="1"/>
</dbReference>
<dbReference type="Pfam" id="PF00005">
    <property type="entry name" value="ABC_tran"/>
    <property type="match status" value="1"/>
</dbReference>
<keyword evidence="6" id="KW-1278">Translocase</keyword>
<dbReference type="InterPro" id="IPR003439">
    <property type="entry name" value="ABC_transporter-like_ATP-bd"/>
</dbReference>
<keyword evidence="2" id="KW-0813">Transport</keyword>